<feature type="transmembrane region" description="Helical" evidence="1">
    <location>
        <begin position="37"/>
        <end position="57"/>
    </location>
</feature>
<dbReference type="RefSeq" id="WP_344450161.1">
    <property type="nucleotide sequence ID" value="NZ_BAAATZ010000007.1"/>
</dbReference>
<keyword evidence="1" id="KW-0472">Membrane</keyword>
<dbReference type="EMBL" id="BAAATZ010000007">
    <property type="protein sequence ID" value="GAA2724309.1"/>
    <property type="molecule type" value="Genomic_DNA"/>
</dbReference>
<name>A0ABN3U620_9ACTN</name>
<evidence type="ECO:0008006" key="4">
    <source>
        <dbReference type="Google" id="ProtNLM"/>
    </source>
</evidence>
<reference evidence="2 3" key="1">
    <citation type="journal article" date="2019" name="Int. J. Syst. Evol. Microbiol.">
        <title>The Global Catalogue of Microorganisms (GCM) 10K type strain sequencing project: providing services to taxonomists for standard genome sequencing and annotation.</title>
        <authorList>
            <consortium name="The Broad Institute Genomics Platform"/>
            <consortium name="The Broad Institute Genome Sequencing Center for Infectious Disease"/>
            <person name="Wu L."/>
            <person name="Ma J."/>
        </authorList>
    </citation>
    <scope>NUCLEOTIDE SEQUENCE [LARGE SCALE GENOMIC DNA]</scope>
    <source>
        <strain evidence="2 3">JCM 8201</strain>
    </source>
</reference>
<dbReference type="InterPro" id="IPR047789">
    <property type="entry name" value="CU044_5270-like"/>
</dbReference>
<organism evidence="2 3">
    <name type="scientific">Actinocorallia aurantiaca</name>
    <dbReference type="NCBI Taxonomy" id="46204"/>
    <lineage>
        <taxon>Bacteria</taxon>
        <taxon>Bacillati</taxon>
        <taxon>Actinomycetota</taxon>
        <taxon>Actinomycetes</taxon>
        <taxon>Streptosporangiales</taxon>
        <taxon>Thermomonosporaceae</taxon>
        <taxon>Actinocorallia</taxon>
    </lineage>
</organism>
<evidence type="ECO:0000313" key="2">
    <source>
        <dbReference type="EMBL" id="GAA2724309.1"/>
    </source>
</evidence>
<comment type="caution">
    <text evidence="2">The sequence shown here is derived from an EMBL/GenBank/DDBJ whole genome shotgun (WGS) entry which is preliminary data.</text>
</comment>
<proteinExistence type="predicted"/>
<dbReference type="Proteomes" id="UP001501842">
    <property type="component" value="Unassembled WGS sequence"/>
</dbReference>
<accession>A0ABN3U620</accession>
<gene>
    <name evidence="2" type="ORF">GCM10010439_21630</name>
</gene>
<keyword evidence="3" id="KW-1185">Reference proteome</keyword>
<keyword evidence="1" id="KW-0812">Transmembrane</keyword>
<protein>
    <recommendedName>
        <fullName evidence="4">CU044_5270 family protein</fullName>
    </recommendedName>
</protein>
<sequence length="361" mass="37875">MAEPGSKENDKGQAEARARLLEHAGTARRRGFRPGRAGWAGVGAVCVAAAVALTLVIGTGDDDGGDDAARVAQPQRTANAALLAAADATERRSAEAGRYLHTTSRESRLMSAGTRAPSFLVVRKRLADRWQAADPSSDGNRVWIKRLGIRPQTAADRKAWKAAGSPAAVAALSPDGTPRVVLKGVGTWQRSGTAEGATGKAGTLGGRNVTADQLNALPTDTSGLRTALMARYEGESGAEQNQWLFAVTRDLLDGSLPVHPDVQAAAYRMLAELEGVELLGPVQDPDGRRGTGIALDETGGEFGSVRHTLIIDGETGRLLSADEVLLEPAQAYAGIPAGTVRTSTVYESQEWTDERPAAPRS</sequence>
<evidence type="ECO:0000256" key="1">
    <source>
        <dbReference type="SAM" id="Phobius"/>
    </source>
</evidence>
<keyword evidence="1" id="KW-1133">Transmembrane helix</keyword>
<evidence type="ECO:0000313" key="3">
    <source>
        <dbReference type="Proteomes" id="UP001501842"/>
    </source>
</evidence>
<dbReference type="NCBIfam" id="NF038083">
    <property type="entry name" value="CU044_5270_fam"/>
    <property type="match status" value="1"/>
</dbReference>